<dbReference type="InterPro" id="IPR002020">
    <property type="entry name" value="Citrate_synthase"/>
</dbReference>
<organism evidence="5 6">
    <name type="scientific">Achromobacter denitrificans</name>
    <name type="common">Alcaligenes denitrificans</name>
    <dbReference type="NCBI Taxonomy" id="32002"/>
    <lineage>
        <taxon>Bacteria</taxon>
        <taxon>Pseudomonadati</taxon>
        <taxon>Pseudomonadota</taxon>
        <taxon>Betaproteobacteria</taxon>
        <taxon>Burkholderiales</taxon>
        <taxon>Alcaligenaceae</taxon>
        <taxon>Achromobacter</taxon>
    </lineage>
</organism>
<comment type="similarity">
    <text evidence="2">Belongs to the citrate synthase family.</text>
</comment>
<dbReference type="GO" id="GO:0016829">
    <property type="term" value="F:lyase activity"/>
    <property type="evidence" value="ECO:0007669"/>
    <property type="project" value="UniProtKB-KW"/>
</dbReference>
<dbReference type="Gene3D" id="1.10.230.10">
    <property type="entry name" value="Cytochrome P450-Terp, domain 2"/>
    <property type="match status" value="1"/>
</dbReference>
<evidence type="ECO:0000256" key="3">
    <source>
        <dbReference type="ARBA" id="ARBA00012972"/>
    </source>
</evidence>
<proteinExistence type="inferred from homology"/>
<keyword evidence="6" id="KW-1185">Reference proteome</keyword>
<keyword evidence="5" id="KW-0456">Lyase</keyword>
<dbReference type="Proteomes" id="UP001446337">
    <property type="component" value="Chromosome"/>
</dbReference>
<dbReference type="Gene3D" id="1.10.580.10">
    <property type="entry name" value="Citrate Synthase, domain 1"/>
    <property type="match status" value="1"/>
</dbReference>
<dbReference type="InterPro" id="IPR036969">
    <property type="entry name" value="Citrate_synthase_sf"/>
</dbReference>
<evidence type="ECO:0000256" key="1">
    <source>
        <dbReference type="ARBA" id="ARBA00004751"/>
    </source>
</evidence>
<evidence type="ECO:0000313" key="6">
    <source>
        <dbReference type="Proteomes" id="UP001446337"/>
    </source>
</evidence>
<dbReference type="InterPro" id="IPR016143">
    <property type="entry name" value="Citrate_synth-like_sm_a-sub"/>
</dbReference>
<keyword evidence="4" id="KW-0808">Transferase</keyword>
<dbReference type="Pfam" id="PF00285">
    <property type="entry name" value="Citrate_synt"/>
    <property type="match status" value="1"/>
</dbReference>
<reference evidence="5 6" key="1">
    <citation type="submission" date="2024-05" db="EMBL/GenBank/DDBJ databases">
        <title>Achromobacter denitrificans. BP1, complete genome.</title>
        <authorList>
            <person name="Zhang B."/>
        </authorList>
    </citation>
    <scope>NUCLEOTIDE SEQUENCE [LARGE SCALE GENOMIC DNA]</scope>
    <source>
        <strain evidence="5 6">BP1</strain>
    </source>
</reference>
<protein>
    <recommendedName>
        <fullName evidence="3">citrate synthase (unknown stereospecificity)</fullName>
        <ecNumber evidence="3">2.3.3.16</ecNumber>
    </recommendedName>
</protein>
<dbReference type="EC" id="2.3.3.16" evidence="3"/>
<dbReference type="PANTHER" id="PTHR11739">
    <property type="entry name" value="CITRATE SYNTHASE"/>
    <property type="match status" value="1"/>
</dbReference>
<dbReference type="CDD" id="cd06100">
    <property type="entry name" value="CCL_ACL-C"/>
    <property type="match status" value="1"/>
</dbReference>
<dbReference type="PANTHER" id="PTHR11739:SF4">
    <property type="entry name" value="CITRATE SYNTHASE, PEROXISOMAL"/>
    <property type="match status" value="1"/>
</dbReference>
<accession>A0ABZ3FYJ9</accession>
<comment type="pathway">
    <text evidence="1">Carbohydrate metabolism; tricarboxylic acid cycle; isocitrate from oxaloacetate: step 1/2.</text>
</comment>
<evidence type="ECO:0000313" key="5">
    <source>
        <dbReference type="EMBL" id="XAN13394.1"/>
    </source>
</evidence>
<name>A0ABZ3FYJ9_ACHDE</name>
<gene>
    <name evidence="5" type="ORF">AAIK43_18460</name>
</gene>
<dbReference type="InterPro" id="IPR016142">
    <property type="entry name" value="Citrate_synth-like_lrg_a-sub"/>
</dbReference>
<dbReference type="NCBIfam" id="NF004868">
    <property type="entry name" value="PRK06224.1-5"/>
    <property type="match status" value="1"/>
</dbReference>
<evidence type="ECO:0000256" key="2">
    <source>
        <dbReference type="ARBA" id="ARBA00010566"/>
    </source>
</evidence>
<evidence type="ECO:0000256" key="4">
    <source>
        <dbReference type="ARBA" id="ARBA00022679"/>
    </source>
</evidence>
<dbReference type="RefSeq" id="WP_123786984.1">
    <property type="nucleotide sequence ID" value="NZ_CP154792.1"/>
</dbReference>
<dbReference type="SUPFAM" id="SSF48256">
    <property type="entry name" value="Citrate synthase"/>
    <property type="match status" value="1"/>
</dbReference>
<sequence>MTRKAMPISSEMGWSSVDRILVRGYDLCDDIIGKLNLGDMAYLEITGRLPSEAESTMFNAILVTLVEHGLTPMAIAARLTYLGAPESLQSAVAAGLCGMGTTFAGTAEGAARVLHETLADNPEQSIEVMSDDIVSRYRSAKTSIPGIGHNLHKPQDPRATRLFKVAEEHGFSGRYVKLMKGIADAATRQFGKDLPVNATGAIGALCCELGISWKAARGIAVMGRSVGLVGHLVEEQGNPIAKEVWLRTEEEAHDNAQHEEESAP</sequence>
<dbReference type="EMBL" id="CP154792">
    <property type="protein sequence ID" value="XAN13394.1"/>
    <property type="molecule type" value="Genomic_DNA"/>
</dbReference>